<keyword evidence="1" id="KW-1133">Transmembrane helix</keyword>
<organism evidence="3">
    <name type="scientific">Timema californicum</name>
    <name type="common">California timema</name>
    <name type="synonym">Walking stick</name>
    <dbReference type="NCBI Taxonomy" id="61474"/>
    <lineage>
        <taxon>Eukaryota</taxon>
        <taxon>Metazoa</taxon>
        <taxon>Ecdysozoa</taxon>
        <taxon>Arthropoda</taxon>
        <taxon>Hexapoda</taxon>
        <taxon>Insecta</taxon>
        <taxon>Pterygota</taxon>
        <taxon>Neoptera</taxon>
        <taxon>Polyneoptera</taxon>
        <taxon>Phasmatodea</taxon>
        <taxon>Timematodea</taxon>
        <taxon>Timematoidea</taxon>
        <taxon>Timematidae</taxon>
        <taxon>Timema</taxon>
    </lineage>
</organism>
<evidence type="ECO:0000313" key="3">
    <source>
        <dbReference type="EMBL" id="CAD7572305.1"/>
    </source>
</evidence>
<feature type="domain" description="Neurotransmitter-gated ion-channel transmembrane" evidence="2">
    <location>
        <begin position="105"/>
        <end position="141"/>
    </location>
</feature>
<dbReference type="Gene3D" id="1.20.58.390">
    <property type="entry name" value="Neurotransmitter-gated ion-channel transmembrane domain"/>
    <property type="match status" value="1"/>
</dbReference>
<dbReference type="InterPro" id="IPR038050">
    <property type="entry name" value="Neuro_actylchol_rec"/>
</dbReference>
<proteinExistence type="predicted"/>
<sequence length="223" mass="25061">MRAAPCCGNILRIRAEYSLSQPGTRPWRDYRSYLHEAHTLPELWLCSASSLHTGPTVSSYTSCTCLLLPWEVTLEGGHYLSSHLSSSPAHPYIFVYPYNSVLRYSRSNHLEDQDWGFVAMVLDRLFLWIFTIASIVGTFAILCEAPALYDDTKPIDMELSSVARQQWLPEIEGNVRNCILVTLRCSLNGVPTVPWSTMEIVTVVVSCGHSSENQPSLFSKNTN</sequence>
<dbReference type="EMBL" id="OE180939">
    <property type="protein sequence ID" value="CAD7572305.1"/>
    <property type="molecule type" value="Genomic_DNA"/>
</dbReference>
<keyword evidence="1" id="KW-0472">Membrane</keyword>
<dbReference type="SUPFAM" id="SSF90112">
    <property type="entry name" value="Neurotransmitter-gated ion-channel transmembrane pore"/>
    <property type="match status" value="1"/>
</dbReference>
<protein>
    <submittedName>
        <fullName evidence="3">(California timema) hypothetical protein</fullName>
    </submittedName>
</protein>
<feature type="transmembrane region" description="Helical" evidence="1">
    <location>
        <begin position="125"/>
        <end position="149"/>
    </location>
</feature>
<evidence type="ECO:0000256" key="1">
    <source>
        <dbReference type="SAM" id="Phobius"/>
    </source>
</evidence>
<evidence type="ECO:0000259" key="2">
    <source>
        <dbReference type="Pfam" id="PF02932"/>
    </source>
</evidence>
<gene>
    <name evidence="3" type="ORF">TCMB3V08_LOCUS4958</name>
</gene>
<accession>A0A7R9J483</accession>
<reference evidence="3" key="1">
    <citation type="submission" date="2020-11" db="EMBL/GenBank/DDBJ databases">
        <authorList>
            <person name="Tran Van P."/>
        </authorList>
    </citation>
    <scope>NUCLEOTIDE SEQUENCE</scope>
</reference>
<dbReference type="GO" id="GO:0006811">
    <property type="term" value="P:monoatomic ion transport"/>
    <property type="evidence" value="ECO:0007669"/>
    <property type="project" value="InterPro"/>
</dbReference>
<dbReference type="Pfam" id="PF02932">
    <property type="entry name" value="Neur_chan_memb"/>
    <property type="match status" value="1"/>
</dbReference>
<keyword evidence="1" id="KW-0812">Transmembrane</keyword>
<dbReference type="AlphaFoldDB" id="A0A7R9J483"/>
<dbReference type="GO" id="GO:0016020">
    <property type="term" value="C:membrane"/>
    <property type="evidence" value="ECO:0007669"/>
    <property type="project" value="InterPro"/>
</dbReference>
<dbReference type="InterPro" id="IPR036719">
    <property type="entry name" value="Neuro-gated_channel_TM_sf"/>
</dbReference>
<name>A0A7R9J483_TIMCA</name>
<dbReference type="InterPro" id="IPR006029">
    <property type="entry name" value="Neurotrans-gated_channel_TM"/>
</dbReference>